<dbReference type="CDD" id="cd05233">
    <property type="entry name" value="SDR_c"/>
    <property type="match status" value="1"/>
</dbReference>
<gene>
    <name evidence="4" type="ORF">ACFO60_20845</name>
</gene>
<dbReference type="InterPro" id="IPR002347">
    <property type="entry name" value="SDR_fam"/>
</dbReference>
<dbReference type="InterPro" id="IPR036291">
    <property type="entry name" value="NAD(P)-bd_dom_sf"/>
</dbReference>
<evidence type="ECO:0000259" key="3">
    <source>
        <dbReference type="SMART" id="SM00822"/>
    </source>
</evidence>
<dbReference type="PRINTS" id="PR00081">
    <property type="entry name" value="GDHRDH"/>
</dbReference>
<evidence type="ECO:0000313" key="5">
    <source>
        <dbReference type="Proteomes" id="UP001596004"/>
    </source>
</evidence>
<feature type="domain" description="Ketoreductase" evidence="3">
    <location>
        <begin position="6"/>
        <end position="183"/>
    </location>
</feature>
<dbReference type="InterPro" id="IPR057326">
    <property type="entry name" value="KR_dom"/>
</dbReference>
<dbReference type="GO" id="GO:0016491">
    <property type="term" value="F:oxidoreductase activity"/>
    <property type="evidence" value="ECO:0007669"/>
    <property type="project" value="UniProtKB-KW"/>
</dbReference>
<keyword evidence="2 4" id="KW-0560">Oxidoreductase</keyword>
<dbReference type="EC" id="1.1.1.-" evidence="4"/>
<dbReference type="EMBL" id="JBHSFP010000014">
    <property type="protein sequence ID" value="MFC4533228.1"/>
    <property type="molecule type" value="Genomic_DNA"/>
</dbReference>
<dbReference type="SMART" id="SM00822">
    <property type="entry name" value="PKS_KR"/>
    <property type="match status" value="1"/>
</dbReference>
<dbReference type="Pfam" id="PF13561">
    <property type="entry name" value="adh_short_C2"/>
    <property type="match status" value="1"/>
</dbReference>
<dbReference type="Gene3D" id="3.40.50.720">
    <property type="entry name" value="NAD(P)-binding Rossmann-like Domain"/>
    <property type="match status" value="1"/>
</dbReference>
<dbReference type="SUPFAM" id="SSF51735">
    <property type="entry name" value="NAD(P)-binding Rossmann-fold domains"/>
    <property type="match status" value="1"/>
</dbReference>
<keyword evidence="5" id="KW-1185">Reference proteome</keyword>
<organism evidence="4 5">
    <name type="scientific">Sphaerisporangium dianthi</name>
    <dbReference type="NCBI Taxonomy" id="1436120"/>
    <lineage>
        <taxon>Bacteria</taxon>
        <taxon>Bacillati</taxon>
        <taxon>Actinomycetota</taxon>
        <taxon>Actinomycetes</taxon>
        <taxon>Streptosporangiales</taxon>
        <taxon>Streptosporangiaceae</taxon>
        <taxon>Sphaerisporangium</taxon>
    </lineage>
</organism>
<evidence type="ECO:0000256" key="1">
    <source>
        <dbReference type="ARBA" id="ARBA00006484"/>
    </source>
</evidence>
<comment type="caution">
    <text evidence="4">The sequence shown here is derived from an EMBL/GenBank/DDBJ whole genome shotgun (WGS) entry which is preliminary data.</text>
</comment>
<reference evidence="5" key="1">
    <citation type="journal article" date="2019" name="Int. J. Syst. Evol. Microbiol.">
        <title>The Global Catalogue of Microorganisms (GCM) 10K type strain sequencing project: providing services to taxonomists for standard genome sequencing and annotation.</title>
        <authorList>
            <consortium name="The Broad Institute Genomics Platform"/>
            <consortium name="The Broad Institute Genome Sequencing Center for Infectious Disease"/>
            <person name="Wu L."/>
            <person name="Ma J."/>
        </authorList>
    </citation>
    <scope>NUCLEOTIDE SEQUENCE [LARGE SCALE GENOMIC DNA]</scope>
    <source>
        <strain evidence="5">CGMCC 4.7132</strain>
    </source>
</reference>
<dbReference type="PANTHER" id="PTHR42760:SF133">
    <property type="entry name" value="3-OXOACYL-[ACYL-CARRIER-PROTEIN] REDUCTASE"/>
    <property type="match status" value="1"/>
</dbReference>
<evidence type="ECO:0000256" key="2">
    <source>
        <dbReference type="ARBA" id="ARBA00023002"/>
    </source>
</evidence>
<dbReference type="Proteomes" id="UP001596004">
    <property type="component" value="Unassembled WGS sequence"/>
</dbReference>
<dbReference type="PROSITE" id="PS00061">
    <property type="entry name" value="ADH_SHORT"/>
    <property type="match status" value="1"/>
</dbReference>
<name>A0ABV9CLM3_9ACTN</name>
<evidence type="ECO:0000313" key="4">
    <source>
        <dbReference type="EMBL" id="MFC4533228.1"/>
    </source>
</evidence>
<dbReference type="InterPro" id="IPR020904">
    <property type="entry name" value="Sc_DH/Rdtase_CS"/>
</dbReference>
<accession>A0ABV9CLM3</accession>
<dbReference type="PANTHER" id="PTHR42760">
    <property type="entry name" value="SHORT-CHAIN DEHYDROGENASES/REDUCTASES FAMILY MEMBER"/>
    <property type="match status" value="1"/>
</dbReference>
<proteinExistence type="inferred from homology"/>
<protein>
    <submittedName>
        <fullName evidence="4">SDR family NAD(P)-dependent oxidoreductase</fullName>
        <ecNumber evidence="4">1.1.1.-</ecNumber>
    </submittedName>
</protein>
<comment type="similarity">
    <text evidence="1">Belongs to the short-chain dehydrogenases/reductases (SDR) family.</text>
</comment>
<sequence>MRLDGKRVLLTGGTRGIGRGLALALARAGARLVTCYRDDQDAAKVMAAELEELGDHRVVRADVTDAGDVARLVQECVTHMGGLDVLVSNAGTISHVPFEDLTAAEWQRVLDTNLTAMYRLVQQALPLLPAGASVIGVGSRSAFVGIPQRAHYTAAKAGMVGLVRSLAKELGPRGIRVNLVSPGVIDPGDGTLPEPVRRRYEGLTALGRLGTPEEVAGAVLFLAGDASSYVTGETIHVDGGI</sequence>
<dbReference type="RefSeq" id="WP_380842452.1">
    <property type="nucleotide sequence ID" value="NZ_JBHSFP010000014.1"/>
</dbReference>
<dbReference type="PRINTS" id="PR00080">
    <property type="entry name" value="SDRFAMILY"/>
</dbReference>